<comment type="similarity">
    <text evidence="1">Belongs to the LysR transcriptional regulatory family.</text>
</comment>
<evidence type="ECO:0000313" key="6">
    <source>
        <dbReference type="EMBL" id="SFV29697.1"/>
    </source>
</evidence>
<organism evidence="6 7">
    <name type="scientific">Hyphomicrobium facile</name>
    <dbReference type="NCBI Taxonomy" id="51670"/>
    <lineage>
        <taxon>Bacteria</taxon>
        <taxon>Pseudomonadati</taxon>
        <taxon>Pseudomonadota</taxon>
        <taxon>Alphaproteobacteria</taxon>
        <taxon>Hyphomicrobiales</taxon>
        <taxon>Hyphomicrobiaceae</taxon>
        <taxon>Hyphomicrobium</taxon>
    </lineage>
</organism>
<dbReference type="InterPro" id="IPR036388">
    <property type="entry name" value="WH-like_DNA-bd_sf"/>
</dbReference>
<protein>
    <submittedName>
        <fullName evidence="6">DNA-binding transcriptional regulator, LysR family</fullName>
    </submittedName>
</protein>
<evidence type="ECO:0000256" key="1">
    <source>
        <dbReference type="ARBA" id="ARBA00009437"/>
    </source>
</evidence>
<reference evidence="7" key="1">
    <citation type="submission" date="2016-10" db="EMBL/GenBank/DDBJ databases">
        <authorList>
            <person name="Varghese N."/>
            <person name="Submissions S."/>
        </authorList>
    </citation>
    <scope>NUCLEOTIDE SEQUENCE [LARGE SCALE GENOMIC DNA]</scope>
    <source>
        <strain evidence="7">DSM 1565</strain>
    </source>
</reference>
<evidence type="ECO:0000256" key="4">
    <source>
        <dbReference type="ARBA" id="ARBA00023163"/>
    </source>
</evidence>
<dbReference type="CDD" id="cd08422">
    <property type="entry name" value="PBP2_CrgA_like"/>
    <property type="match status" value="1"/>
</dbReference>
<dbReference type="AlphaFoldDB" id="A0A1I7N4V3"/>
<dbReference type="RefSeq" id="WP_177228056.1">
    <property type="nucleotide sequence ID" value="NZ_FPCH01000001.1"/>
</dbReference>
<dbReference type="Gene3D" id="3.40.190.290">
    <property type="match status" value="1"/>
</dbReference>
<keyword evidence="2" id="KW-0805">Transcription regulation</keyword>
<dbReference type="FunFam" id="3.40.190.290:FF:000001">
    <property type="entry name" value="Transcriptional regulator, LysR family"/>
    <property type="match status" value="1"/>
</dbReference>
<keyword evidence="3 6" id="KW-0238">DNA-binding</keyword>
<dbReference type="STRING" id="51670.SAMN04488557_1312"/>
<evidence type="ECO:0000259" key="5">
    <source>
        <dbReference type="PROSITE" id="PS50931"/>
    </source>
</evidence>
<dbReference type="PROSITE" id="PS50931">
    <property type="entry name" value="HTH_LYSR"/>
    <property type="match status" value="1"/>
</dbReference>
<dbReference type="Pfam" id="PF00126">
    <property type="entry name" value="HTH_1"/>
    <property type="match status" value="1"/>
</dbReference>
<dbReference type="GO" id="GO:0006351">
    <property type="term" value="P:DNA-templated transcription"/>
    <property type="evidence" value="ECO:0007669"/>
    <property type="project" value="TreeGrafter"/>
</dbReference>
<sequence length="309" mass="34019">MQESREPPGLEQLEAFAAVAETGSFTTAARKLDRDASVISRRLSQLEEQLGVRLMSRTTRRVTLTEAGKLYYRRIQVILDELAQANREASDIATRPQGVLRISLPVTFGRQWIAPLLPAFLKQHPQIRIDAHFSDRRVDLVADGFDLAIRVGTLRDNSLTVRKIASYRYVIVAAPSYLTKRGTPRTPEALANHDCLGFSGHAAWPDWLLMKDGKRRTVHPAGPLVADNSEAVLMAAIEGLGITYMADWLAGPAIRAGKLIEVLPGWGGRGDDGVYAVLPPGHLVPTKTRLFVEEISKAIKAGWGTGKRK</sequence>
<feature type="domain" description="HTH lysR-type" evidence="5">
    <location>
        <begin position="8"/>
        <end position="65"/>
    </location>
</feature>
<dbReference type="InterPro" id="IPR000847">
    <property type="entry name" value="LysR_HTH_N"/>
</dbReference>
<dbReference type="Gene3D" id="1.10.10.10">
    <property type="entry name" value="Winged helix-like DNA-binding domain superfamily/Winged helix DNA-binding domain"/>
    <property type="match status" value="1"/>
</dbReference>
<dbReference type="InterPro" id="IPR036390">
    <property type="entry name" value="WH_DNA-bd_sf"/>
</dbReference>
<evidence type="ECO:0000256" key="3">
    <source>
        <dbReference type="ARBA" id="ARBA00023125"/>
    </source>
</evidence>
<dbReference type="SUPFAM" id="SSF53850">
    <property type="entry name" value="Periplasmic binding protein-like II"/>
    <property type="match status" value="1"/>
</dbReference>
<dbReference type="PANTHER" id="PTHR30537">
    <property type="entry name" value="HTH-TYPE TRANSCRIPTIONAL REGULATOR"/>
    <property type="match status" value="1"/>
</dbReference>
<evidence type="ECO:0000313" key="7">
    <source>
        <dbReference type="Proteomes" id="UP000199423"/>
    </source>
</evidence>
<dbReference type="GO" id="GO:0043565">
    <property type="term" value="F:sequence-specific DNA binding"/>
    <property type="evidence" value="ECO:0007669"/>
    <property type="project" value="TreeGrafter"/>
</dbReference>
<dbReference type="Proteomes" id="UP000199423">
    <property type="component" value="Unassembled WGS sequence"/>
</dbReference>
<dbReference type="FunFam" id="1.10.10.10:FF:000001">
    <property type="entry name" value="LysR family transcriptional regulator"/>
    <property type="match status" value="1"/>
</dbReference>
<dbReference type="InterPro" id="IPR005119">
    <property type="entry name" value="LysR_subst-bd"/>
</dbReference>
<keyword evidence="7" id="KW-1185">Reference proteome</keyword>
<accession>A0A1I7N4V3</accession>
<name>A0A1I7N4V3_9HYPH</name>
<dbReference type="InterPro" id="IPR058163">
    <property type="entry name" value="LysR-type_TF_proteobact-type"/>
</dbReference>
<gene>
    <name evidence="6" type="ORF">SAMN04488557_1312</name>
</gene>
<dbReference type="GO" id="GO:0003700">
    <property type="term" value="F:DNA-binding transcription factor activity"/>
    <property type="evidence" value="ECO:0007669"/>
    <property type="project" value="InterPro"/>
</dbReference>
<dbReference type="PANTHER" id="PTHR30537:SF5">
    <property type="entry name" value="HTH-TYPE TRANSCRIPTIONAL ACTIVATOR TTDR-RELATED"/>
    <property type="match status" value="1"/>
</dbReference>
<evidence type="ECO:0000256" key="2">
    <source>
        <dbReference type="ARBA" id="ARBA00023015"/>
    </source>
</evidence>
<proteinExistence type="inferred from homology"/>
<keyword evidence="4" id="KW-0804">Transcription</keyword>
<dbReference type="SUPFAM" id="SSF46785">
    <property type="entry name" value="Winged helix' DNA-binding domain"/>
    <property type="match status" value="1"/>
</dbReference>
<dbReference type="EMBL" id="FPCH01000001">
    <property type="protein sequence ID" value="SFV29697.1"/>
    <property type="molecule type" value="Genomic_DNA"/>
</dbReference>
<dbReference type="Pfam" id="PF03466">
    <property type="entry name" value="LysR_substrate"/>
    <property type="match status" value="1"/>
</dbReference>